<dbReference type="EMBL" id="AZBU02000002">
    <property type="protein sequence ID" value="TKR96341.1"/>
    <property type="molecule type" value="Genomic_DNA"/>
</dbReference>
<feature type="transmembrane region" description="Helical" evidence="1">
    <location>
        <begin position="6"/>
        <end position="25"/>
    </location>
</feature>
<feature type="transmembrane region" description="Helical" evidence="1">
    <location>
        <begin position="168"/>
        <end position="196"/>
    </location>
</feature>
<keyword evidence="1" id="KW-1133">Transmembrane helix</keyword>
<feature type="transmembrane region" description="Helical" evidence="1">
    <location>
        <begin position="77"/>
        <end position="100"/>
    </location>
</feature>
<feature type="transmembrane region" description="Helical" evidence="1">
    <location>
        <begin position="112"/>
        <end position="132"/>
    </location>
</feature>
<evidence type="ECO:0000313" key="2">
    <source>
        <dbReference type="EMBL" id="TKR96341.1"/>
    </source>
</evidence>
<dbReference type="AlphaFoldDB" id="A0A4U5PIV9"/>
<gene>
    <name evidence="2" type="ORF">L596_010375</name>
</gene>
<reference evidence="2 3" key="1">
    <citation type="journal article" date="2015" name="Genome Biol.">
        <title>Comparative genomics of Steinernema reveals deeply conserved gene regulatory networks.</title>
        <authorList>
            <person name="Dillman A.R."/>
            <person name="Macchietto M."/>
            <person name="Porter C.F."/>
            <person name="Rogers A."/>
            <person name="Williams B."/>
            <person name="Antoshechkin I."/>
            <person name="Lee M.M."/>
            <person name="Goodwin Z."/>
            <person name="Lu X."/>
            <person name="Lewis E.E."/>
            <person name="Goodrich-Blair H."/>
            <person name="Stock S.P."/>
            <person name="Adams B.J."/>
            <person name="Sternberg P.W."/>
            <person name="Mortazavi A."/>
        </authorList>
    </citation>
    <scope>NUCLEOTIDE SEQUENCE [LARGE SCALE GENOMIC DNA]</scope>
    <source>
        <strain evidence="2 3">ALL</strain>
    </source>
</reference>
<evidence type="ECO:0008006" key="4">
    <source>
        <dbReference type="Google" id="ProtNLM"/>
    </source>
</evidence>
<dbReference type="Gene3D" id="1.20.1070.10">
    <property type="entry name" value="Rhodopsin 7-helix transmembrane proteins"/>
    <property type="match status" value="1"/>
</dbReference>
<dbReference type="SUPFAM" id="SSF81321">
    <property type="entry name" value="Family A G protein-coupled receptor-like"/>
    <property type="match status" value="1"/>
</dbReference>
<proteinExistence type="predicted"/>
<dbReference type="OrthoDB" id="10418055at2759"/>
<keyword evidence="1" id="KW-0472">Membrane</keyword>
<organism evidence="2 3">
    <name type="scientific">Steinernema carpocapsae</name>
    <name type="common">Entomopathogenic nematode</name>
    <dbReference type="NCBI Taxonomy" id="34508"/>
    <lineage>
        <taxon>Eukaryota</taxon>
        <taxon>Metazoa</taxon>
        <taxon>Ecdysozoa</taxon>
        <taxon>Nematoda</taxon>
        <taxon>Chromadorea</taxon>
        <taxon>Rhabditida</taxon>
        <taxon>Tylenchina</taxon>
        <taxon>Panagrolaimomorpha</taxon>
        <taxon>Strongyloidoidea</taxon>
        <taxon>Steinernematidae</taxon>
        <taxon>Steinernema</taxon>
    </lineage>
</organism>
<evidence type="ECO:0000313" key="3">
    <source>
        <dbReference type="Proteomes" id="UP000298663"/>
    </source>
</evidence>
<reference evidence="2 3" key="2">
    <citation type="journal article" date="2019" name="G3 (Bethesda)">
        <title>Hybrid Assembly of the Genome of the Entomopathogenic Nematode Steinernema carpocapsae Identifies the X-Chromosome.</title>
        <authorList>
            <person name="Serra L."/>
            <person name="Macchietto M."/>
            <person name="Macias-Munoz A."/>
            <person name="McGill C.J."/>
            <person name="Rodriguez I.M."/>
            <person name="Rodriguez B."/>
            <person name="Murad R."/>
            <person name="Mortazavi A."/>
        </authorList>
    </citation>
    <scope>NUCLEOTIDE SEQUENCE [LARGE SCALE GENOMIC DNA]</scope>
    <source>
        <strain evidence="2 3">ALL</strain>
    </source>
</reference>
<protein>
    <recommendedName>
        <fullName evidence="4">G-protein coupled receptors family 1 profile domain-containing protein</fullName>
    </recommendedName>
</protein>
<dbReference type="Proteomes" id="UP000298663">
    <property type="component" value="Unassembled WGS sequence"/>
</dbReference>
<comment type="caution">
    <text evidence="2">The sequence shown here is derived from an EMBL/GenBank/DDBJ whole genome shotgun (WGS) entry which is preliminary data.</text>
</comment>
<keyword evidence="1" id="KW-0812">Transmembrane</keyword>
<name>A0A4U5PIV9_STECR</name>
<keyword evidence="3" id="KW-1185">Reference proteome</keyword>
<accession>A0A4U5PIV9</accession>
<evidence type="ECO:0000256" key="1">
    <source>
        <dbReference type="SAM" id="Phobius"/>
    </source>
</evidence>
<sequence length="276" mass="31466">MMIVAIFNLLIFLLFFPATVLLIWIMTRSKELWKHWAYKIIVQLAIADLRILLSDGFAGICYFLNVEIPETVARVTYLMFTGTIEVEVLFFTILAFNRLFVILSIRSLDRGYIYLTAAISVWITNIAVVVYLNTFDAVAYFDYKTLGVYLNPSKDSIPALSSYDQVKFLVSCVCSGIATVCYVITVSSLCFQAVLARTVQKIQKDIAAIFSERVADISYNFFYRALPASHFIVFLIFNRTLRRSLLRIFHIEKDPIFYIRGLALVRSSSVGVNRSG</sequence>